<keyword evidence="4" id="KW-0274">FAD</keyword>
<reference evidence="8 9" key="1">
    <citation type="submission" date="2020-08" db="EMBL/GenBank/DDBJ databases">
        <title>Genomic Encyclopedia of Type Strains, Phase IV (KMG-IV): sequencing the most valuable type-strain genomes for metagenomic binning, comparative biology and taxonomic classification.</title>
        <authorList>
            <person name="Goeker M."/>
        </authorList>
    </citation>
    <scope>NUCLEOTIDE SEQUENCE [LARGE SCALE GENOMIC DNA]</scope>
    <source>
        <strain evidence="8 9">DSM 12141</strain>
    </source>
</reference>
<dbReference type="InterPro" id="IPR006076">
    <property type="entry name" value="FAD-dep_OxRdtase"/>
</dbReference>
<evidence type="ECO:0000256" key="1">
    <source>
        <dbReference type="ARBA" id="ARBA00001974"/>
    </source>
</evidence>
<keyword evidence="3" id="KW-0285">Flavoprotein</keyword>
<evidence type="ECO:0000256" key="2">
    <source>
        <dbReference type="ARBA" id="ARBA00010790"/>
    </source>
</evidence>
<dbReference type="AlphaFoldDB" id="A0A7W9WLH8"/>
<feature type="domain" description="FAD dependent oxidoreductase" evidence="6">
    <location>
        <begin position="17"/>
        <end position="241"/>
    </location>
</feature>
<comment type="caution">
    <text evidence="8">The sequence shown here is derived from an EMBL/GenBank/DDBJ whole genome shotgun (WGS) entry which is preliminary data.</text>
</comment>
<evidence type="ECO:0000256" key="4">
    <source>
        <dbReference type="ARBA" id="ARBA00022827"/>
    </source>
</evidence>
<protein>
    <submittedName>
        <fullName evidence="8">Choline dehydrogenase-like flavoprotein</fullName>
    </submittedName>
</protein>
<dbReference type="GO" id="GO:0016614">
    <property type="term" value="F:oxidoreductase activity, acting on CH-OH group of donors"/>
    <property type="evidence" value="ECO:0007669"/>
    <property type="project" value="InterPro"/>
</dbReference>
<comment type="cofactor">
    <cofactor evidence="1">
        <name>FAD</name>
        <dbReference type="ChEBI" id="CHEBI:57692"/>
    </cofactor>
</comment>
<dbReference type="Proteomes" id="UP000541136">
    <property type="component" value="Unassembled WGS sequence"/>
</dbReference>
<evidence type="ECO:0000259" key="7">
    <source>
        <dbReference type="Pfam" id="PF05199"/>
    </source>
</evidence>
<comment type="similarity">
    <text evidence="2">Belongs to the GMC oxidoreductase family.</text>
</comment>
<name>A0A7W9WLH8_CASDE</name>
<dbReference type="SUPFAM" id="SSF51905">
    <property type="entry name" value="FAD/NAD(P)-binding domain"/>
    <property type="match status" value="1"/>
</dbReference>
<organism evidence="8 9">
    <name type="scientific">Castellaniella defragrans</name>
    <name type="common">Alcaligenes defragrans</name>
    <dbReference type="NCBI Taxonomy" id="75697"/>
    <lineage>
        <taxon>Bacteria</taxon>
        <taxon>Pseudomonadati</taxon>
        <taxon>Pseudomonadota</taxon>
        <taxon>Betaproteobacteria</taxon>
        <taxon>Burkholderiales</taxon>
        <taxon>Alcaligenaceae</taxon>
        <taxon>Castellaniella</taxon>
    </lineage>
</organism>
<proteinExistence type="inferred from homology"/>
<evidence type="ECO:0000313" key="9">
    <source>
        <dbReference type="Proteomes" id="UP000541136"/>
    </source>
</evidence>
<dbReference type="EMBL" id="JACHIB010000006">
    <property type="protein sequence ID" value="MBB6083287.1"/>
    <property type="molecule type" value="Genomic_DNA"/>
</dbReference>
<dbReference type="Gene3D" id="3.50.50.60">
    <property type="entry name" value="FAD/NAD(P)-binding domain"/>
    <property type="match status" value="2"/>
</dbReference>
<dbReference type="InterPro" id="IPR051473">
    <property type="entry name" value="P2Ox-like"/>
</dbReference>
<dbReference type="InterPro" id="IPR036188">
    <property type="entry name" value="FAD/NAD-bd_sf"/>
</dbReference>
<dbReference type="PANTHER" id="PTHR42784">
    <property type="entry name" value="PYRANOSE 2-OXIDASE"/>
    <property type="match status" value="1"/>
</dbReference>
<evidence type="ECO:0000256" key="5">
    <source>
        <dbReference type="ARBA" id="ARBA00023002"/>
    </source>
</evidence>
<dbReference type="RefSeq" id="WP_151024842.1">
    <property type="nucleotide sequence ID" value="NZ_JACHIB010000006.1"/>
</dbReference>
<gene>
    <name evidence="8" type="ORF">HNR28_001324</name>
</gene>
<evidence type="ECO:0000259" key="6">
    <source>
        <dbReference type="Pfam" id="PF01266"/>
    </source>
</evidence>
<sequence length="563" mass="61108">MITDANHIPQGSRLRTDLCIIGAGPAGITLALALRRAGLDIVLLESGGEEKHAATQALYEGTVQDARLHSAPDTYRVRRFGGSSTLWGGRCMPLDPIDFERRDYIPDSGWPFGADALAPYYPRANRLCEAGDFAYRAQDAFPGGMKPMIQGFESDEFSTDFLERFSCPTDFGRRYRHLLADSAIRVLTHANCCGFEPSPAGGTATDAGGGRAARVGAAIVRTLRSTAFTVEARTYVLATGGLETARLLLASPGNGGRGLGNRHDAVGRYYMCHIAGTIGTVDLSAAAAVWHGYQRGADGVYCRRRLALSAPAQRRLGAGNFIARLHHPRIPDPGHGIGILSLLYLARPAIPYEYARRLYEEDGAGGGAARGNRRAHLANVVRDLPGTAAFLWHWLRRRTLAERKFPSIVVSPRNRRYTLDFHAEQAPGRDSRVTLGGGLDALGVPKLHVDWRYQPRDVHTVATALARLDAALRHSGVGRFDYDPERVEAEMTRYGAYGGHHIGTARMGGDPRTSVVDADCRLHEADNLFLAGSAVFPTSGQANPTLTIVALALRLADHLRSRM</sequence>
<dbReference type="InterPro" id="IPR007867">
    <property type="entry name" value="GMC_OxRtase_C"/>
</dbReference>
<dbReference type="PANTHER" id="PTHR42784:SF1">
    <property type="entry name" value="PYRANOSE 2-OXIDASE"/>
    <property type="match status" value="1"/>
</dbReference>
<evidence type="ECO:0000313" key="8">
    <source>
        <dbReference type="EMBL" id="MBB6083287.1"/>
    </source>
</evidence>
<accession>A0A7W9WLH8</accession>
<feature type="domain" description="Glucose-methanol-choline oxidoreductase C-terminal" evidence="7">
    <location>
        <begin position="427"/>
        <end position="552"/>
    </location>
</feature>
<dbReference type="Pfam" id="PF01266">
    <property type="entry name" value="DAO"/>
    <property type="match status" value="1"/>
</dbReference>
<evidence type="ECO:0000256" key="3">
    <source>
        <dbReference type="ARBA" id="ARBA00022630"/>
    </source>
</evidence>
<dbReference type="Pfam" id="PF05199">
    <property type="entry name" value="GMC_oxred_C"/>
    <property type="match status" value="1"/>
</dbReference>
<keyword evidence="5" id="KW-0560">Oxidoreductase</keyword>